<reference evidence="2" key="1">
    <citation type="submission" date="2016-11" db="UniProtKB">
        <authorList>
            <consortium name="WormBaseParasite"/>
        </authorList>
    </citation>
    <scope>IDENTIFICATION</scope>
</reference>
<protein>
    <submittedName>
        <fullName evidence="2">Secreted protein</fullName>
    </submittedName>
</protein>
<evidence type="ECO:0000313" key="1">
    <source>
        <dbReference type="Proteomes" id="UP000095287"/>
    </source>
</evidence>
<accession>A0A1I7YXW6</accession>
<organism evidence="1 2">
    <name type="scientific">Steinernema glaseri</name>
    <dbReference type="NCBI Taxonomy" id="37863"/>
    <lineage>
        <taxon>Eukaryota</taxon>
        <taxon>Metazoa</taxon>
        <taxon>Ecdysozoa</taxon>
        <taxon>Nematoda</taxon>
        <taxon>Chromadorea</taxon>
        <taxon>Rhabditida</taxon>
        <taxon>Tylenchina</taxon>
        <taxon>Panagrolaimomorpha</taxon>
        <taxon>Strongyloidoidea</taxon>
        <taxon>Steinernematidae</taxon>
        <taxon>Steinernema</taxon>
    </lineage>
</organism>
<evidence type="ECO:0000313" key="2">
    <source>
        <dbReference type="WBParaSite" id="L893_g20831.t1"/>
    </source>
</evidence>
<dbReference type="WBParaSite" id="L893_g20831.t1">
    <property type="protein sequence ID" value="L893_g20831.t1"/>
    <property type="gene ID" value="L893_g20831"/>
</dbReference>
<name>A0A1I7YXW6_9BILA</name>
<dbReference type="AlphaFoldDB" id="A0A1I7YXW6"/>
<dbReference type="Proteomes" id="UP000095287">
    <property type="component" value="Unplaced"/>
</dbReference>
<keyword evidence="1" id="KW-1185">Reference proteome</keyword>
<sequence>MLALSAVSFHSTVNSLVVLLFVKAYRNLLQNAFHKLLRRCHLIVTSVHDDMLFTSRTRQRCSNLTRFISYFTDANLSLHPCMTICFSPQGFRPTLTAALLQSVNMWLS</sequence>
<proteinExistence type="predicted"/>